<feature type="transmembrane region" description="Helical" evidence="6">
    <location>
        <begin position="17"/>
        <end position="37"/>
    </location>
</feature>
<name>A0A2R5G974_9STRA</name>
<evidence type="ECO:0000256" key="4">
    <source>
        <dbReference type="ARBA" id="ARBA00022989"/>
    </source>
</evidence>
<keyword evidence="4 6" id="KW-1133">Transmembrane helix</keyword>
<dbReference type="PANTHER" id="PTHR10801">
    <property type="entry name" value="24-DEHYDROCHOLESTEROL REDUCTASE"/>
    <property type="match status" value="1"/>
</dbReference>
<feature type="domain" description="FAD-binding PCMH-type" evidence="7">
    <location>
        <begin position="43"/>
        <end position="220"/>
    </location>
</feature>
<keyword evidence="9" id="KW-1185">Reference proteome</keyword>
<comment type="caution">
    <text evidence="8">The sequence shown here is derived from an EMBL/GenBank/DDBJ whole genome shotgun (WGS) entry which is preliminary data.</text>
</comment>
<dbReference type="Proteomes" id="UP000241890">
    <property type="component" value="Unassembled WGS sequence"/>
</dbReference>
<dbReference type="EC" id="1.3.1.72" evidence="2"/>
<dbReference type="PROSITE" id="PS51387">
    <property type="entry name" value="FAD_PCMH"/>
    <property type="match status" value="1"/>
</dbReference>
<dbReference type="InterPro" id="IPR040165">
    <property type="entry name" value="Diminuto-like"/>
</dbReference>
<dbReference type="SUPFAM" id="SSF56176">
    <property type="entry name" value="FAD-binding/transporter-associated domain-like"/>
    <property type="match status" value="1"/>
</dbReference>
<proteinExistence type="predicted"/>
<evidence type="ECO:0000256" key="1">
    <source>
        <dbReference type="ARBA" id="ARBA00004167"/>
    </source>
</evidence>
<accession>A0A2R5G974</accession>
<comment type="subcellular location">
    <subcellularLocation>
        <location evidence="1">Membrane</location>
        <topology evidence="1">Single-pass membrane protein</topology>
    </subcellularLocation>
</comment>
<dbReference type="InterPro" id="IPR036318">
    <property type="entry name" value="FAD-bd_PCMH-like_sf"/>
</dbReference>
<dbReference type="AlphaFoldDB" id="A0A2R5G974"/>
<keyword evidence="3 6" id="KW-0812">Transmembrane</keyword>
<protein>
    <recommendedName>
        <fullName evidence="2">Delta(24)-sterol reductase</fullName>
        <ecNumber evidence="2">1.3.1.72</ecNumber>
    </recommendedName>
</protein>
<dbReference type="GO" id="GO:0000246">
    <property type="term" value="F:Delta24(24-1) sterol reductase activity"/>
    <property type="evidence" value="ECO:0007669"/>
    <property type="project" value="TreeGrafter"/>
</dbReference>
<dbReference type="OrthoDB" id="415825at2759"/>
<evidence type="ECO:0000313" key="8">
    <source>
        <dbReference type="EMBL" id="GBG27560.1"/>
    </source>
</evidence>
<dbReference type="PANTHER" id="PTHR10801:SF2">
    <property type="entry name" value="FAD-BINDING PCMH-TYPE DOMAIN-CONTAINING PROTEIN"/>
    <property type="match status" value="1"/>
</dbReference>
<reference evidence="8 9" key="1">
    <citation type="submission" date="2017-12" db="EMBL/GenBank/DDBJ databases">
        <title>Sequencing, de novo assembly and annotation of complete genome of a new Thraustochytrid species, strain FCC1311.</title>
        <authorList>
            <person name="Sedici K."/>
            <person name="Godart F."/>
            <person name="Aiese Cigliano R."/>
            <person name="Sanseverino W."/>
            <person name="Barakat M."/>
            <person name="Ortet P."/>
            <person name="Marechal E."/>
            <person name="Cagnac O."/>
            <person name="Amato A."/>
        </authorList>
    </citation>
    <scope>NUCLEOTIDE SEQUENCE [LARGE SCALE GENOMIC DNA]</scope>
</reference>
<evidence type="ECO:0000256" key="5">
    <source>
        <dbReference type="ARBA" id="ARBA00023136"/>
    </source>
</evidence>
<gene>
    <name evidence="8" type="ORF">FCC1311_073661</name>
</gene>
<dbReference type="EMBL" id="BEYU01000032">
    <property type="protein sequence ID" value="GBG27560.1"/>
    <property type="molecule type" value="Genomic_DNA"/>
</dbReference>
<sequence>MGFLYDMAVNFMTEQRGIFVTVFLMPVSVVWDIMFALRSWLIMALYSAPELHKQRVQEASAQVRDATTNAPPGTKLCTARGGWLSISLSLRPYKKVATNISINMYDILELNETESYVHVEPMVNMGQLSHYLIPRGYTIPVLPEMDDLTVGGLFMGTGIEASSHKFGLFDEFVIEAEVILASGEVVTCSKTQNRDLFDALPWSYGTLGFLVSCKIKVIPCKPYIRIEYRGCHNKKQGLELFTKASCMDIPPDFVECIAYSSETMVVMTSDMVDEDAVEKDKINKIGRWYKPWYFKHVEKMLEISSPEKPHVEYIPVRQFFHRWTSAIFWELEQIIPFGNHPLYRALLGWFTPSVALLKLTQTEAIRKTYEEQHIVQDMLVPISKTSEALDVFDTHYQIYPLWICPYRQYDYSDATTEHRHFLRKPNKPNKEGYEMYVDLGAYGVPRPCLEKKPFDVIKSSRAVEKYVTEANGSQMLYATSYLSRDEFREMFNHAHYDKMKQKVDPNDFFPQVYEKVCKGAMNFWQAKAGDKKLD</sequence>
<evidence type="ECO:0000313" key="9">
    <source>
        <dbReference type="Proteomes" id="UP000241890"/>
    </source>
</evidence>
<evidence type="ECO:0000256" key="3">
    <source>
        <dbReference type="ARBA" id="ARBA00022692"/>
    </source>
</evidence>
<dbReference type="InterPro" id="IPR016169">
    <property type="entry name" value="FAD-bd_PCMH_sub2"/>
</dbReference>
<evidence type="ECO:0000256" key="6">
    <source>
        <dbReference type="SAM" id="Phobius"/>
    </source>
</evidence>
<dbReference type="GO" id="GO:0050614">
    <property type="term" value="F:Delta24-sterol reductase activity"/>
    <property type="evidence" value="ECO:0007669"/>
    <property type="project" value="UniProtKB-EC"/>
</dbReference>
<organism evidence="8 9">
    <name type="scientific">Hondaea fermentalgiana</name>
    <dbReference type="NCBI Taxonomy" id="2315210"/>
    <lineage>
        <taxon>Eukaryota</taxon>
        <taxon>Sar</taxon>
        <taxon>Stramenopiles</taxon>
        <taxon>Bigyra</taxon>
        <taxon>Labyrinthulomycetes</taxon>
        <taxon>Thraustochytrida</taxon>
        <taxon>Thraustochytriidae</taxon>
        <taxon>Hondaea</taxon>
    </lineage>
</organism>
<dbReference type="InterPro" id="IPR006094">
    <property type="entry name" value="Oxid_FAD_bind_N"/>
</dbReference>
<dbReference type="Gene3D" id="3.30.465.10">
    <property type="match status" value="1"/>
</dbReference>
<dbReference type="GO" id="GO:0016020">
    <property type="term" value="C:membrane"/>
    <property type="evidence" value="ECO:0007669"/>
    <property type="project" value="UniProtKB-SubCell"/>
</dbReference>
<dbReference type="Pfam" id="PF01565">
    <property type="entry name" value="FAD_binding_4"/>
    <property type="match status" value="1"/>
</dbReference>
<keyword evidence="5 6" id="KW-0472">Membrane</keyword>
<evidence type="ECO:0000259" key="7">
    <source>
        <dbReference type="PROSITE" id="PS51387"/>
    </source>
</evidence>
<dbReference type="InParanoid" id="A0A2R5G974"/>
<dbReference type="GO" id="GO:0005737">
    <property type="term" value="C:cytoplasm"/>
    <property type="evidence" value="ECO:0007669"/>
    <property type="project" value="TreeGrafter"/>
</dbReference>
<dbReference type="InterPro" id="IPR016166">
    <property type="entry name" value="FAD-bd_PCMH"/>
</dbReference>
<dbReference type="GO" id="GO:0071949">
    <property type="term" value="F:FAD binding"/>
    <property type="evidence" value="ECO:0007669"/>
    <property type="project" value="InterPro"/>
</dbReference>
<dbReference type="GO" id="GO:0008202">
    <property type="term" value="P:steroid metabolic process"/>
    <property type="evidence" value="ECO:0007669"/>
    <property type="project" value="TreeGrafter"/>
</dbReference>
<evidence type="ECO:0000256" key="2">
    <source>
        <dbReference type="ARBA" id="ARBA00012405"/>
    </source>
</evidence>